<gene>
    <name evidence="2" type="ORF">F503_03903</name>
</gene>
<evidence type="ECO:0000256" key="1">
    <source>
        <dbReference type="SAM" id="Coils"/>
    </source>
</evidence>
<dbReference type="InterPro" id="IPR018565">
    <property type="entry name" value="Nkp2/Cnl2"/>
</dbReference>
<keyword evidence="1" id="KW-0175">Coiled coil</keyword>
<proteinExistence type="predicted"/>
<organism evidence="2 3">
    <name type="scientific">Ophiostoma piceae (strain UAMH 11346)</name>
    <name type="common">Sap stain fungus</name>
    <dbReference type="NCBI Taxonomy" id="1262450"/>
    <lineage>
        <taxon>Eukaryota</taxon>
        <taxon>Fungi</taxon>
        <taxon>Dikarya</taxon>
        <taxon>Ascomycota</taxon>
        <taxon>Pezizomycotina</taxon>
        <taxon>Sordariomycetes</taxon>
        <taxon>Sordariomycetidae</taxon>
        <taxon>Ophiostomatales</taxon>
        <taxon>Ophiostomataceae</taxon>
        <taxon>Ophiostoma</taxon>
    </lineage>
</organism>
<name>S3CG93_OPHP1</name>
<reference evidence="2 3" key="1">
    <citation type="journal article" date="2013" name="BMC Genomics">
        <title>The genome and transcriptome of the pine saprophyte Ophiostoma piceae, and a comparison with the bark beetle-associated pine pathogen Grosmannia clavigera.</title>
        <authorList>
            <person name="Haridas S."/>
            <person name="Wang Y."/>
            <person name="Lim L."/>
            <person name="Massoumi Alamouti S."/>
            <person name="Jackman S."/>
            <person name="Docking R."/>
            <person name="Robertson G."/>
            <person name="Birol I."/>
            <person name="Bohlmann J."/>
            <person name="Breuil C."/>
        </authorList>
    </citation>
    <scope>NUCLEOTIDE SEQUENCE [LARGE SCALE GENOMIC DNA]</scope>
    <source>
        <strain evidence="2 3">UAMH 11346</strain>
    </source>
</reference>
<dbReference type="VEuPathDB" id="FungiDB:F503_03903"/>
<sequence length="204" mass="22466">MAPSETSILEQFLLAPAQLPTFLSLEDFAALFRTKAVSKSSAKDKAIHPSIRALYRDLQRQRGAVVDSVAADIEDEVARGRLLRRYALRERLRADAQEDAAADDELQIELLLRKEDASSKRNNDSLMSTVSGLGSAVEDLEAEVRLLEEEEAQLLQTVQQAVGSLSDLRYGRLANPQLRDQVLEGLDNVQATCNNVTASSQRAS</sequence>
<evidence type="ECO:0000313" key="2">
    <source>
        <dbReference type="EMBL" id="EPE05298.1"/>
    </source>
</evidence>
<evidence type="ECO:0000313" key="3">
    <source>
        <dbReference type="Proteomes" id="UP000016923"/>
    </source>
</evidence>
<dbReference type="GO" id="GO:0007059">
    <property type="term" value="P:chromosome segregation"/>
    <property type="evidence" value="ECO:0007669"/>
    <property type="project" value="TreeGrafter"/>
</dbReference>
<dbReference type="STRING" id="1262450.S3CG93"/>
<keyword evidence="3" id="KW-1185">Reference proteome</keyword>
<dbReference type="OrthoDB" id="2311687at2759"/>
<dbReference type="Pfam" id="PF09447">
    <property type="entry name" value="Cnl2_NKP2"/>
    <property type="match status" value="1"/>
</dbReference>
<dbReference type="HOGENOM" id="CLU_077446_2_0_1"/>
<dbReference type="Proteomes" id="UP000016923">
    <property type="component" value="Unassembled WGS sequence"/>
</dbReference>
<dbReference type="EMBL" id="KE148157">
    <property type="protein sequence ID" value="EPE05298.1"/>
    <property type="molecule type" value="Genomic_DNA"/>
</dbReference>
<dbReference type="PANTHER" id="PTHR28064:SF1">
    <property type="entry name" value="INNER KINETOCHORE SUBUNIT NKP2"/>
    <property type="match status" value="1"/>
</dbReference>
<accession>S3CG93</accession>
<feature type="coiled-coil region" evidence="1">
    <location>
        <begin position="130"/>
        <end position="157"/>
    </location>
</feature>
<dbReference type="AlphaFoldDB" id="S3CG93"/>
<dbReference type="OMA" id="REQDMDR"/>
<evidence type="ECO:0008006" key="4">
    <source>
        <dbReference type="Google" id="ProtNLM"/>
    </source>
</evidence>
<dbReference type="GO" id="GO:0031511">
    <property type="term" value="C:Mis6-Sim4 complex"/>
    <property type="evidence" value="ECO:0007669"/>
    <property type="project" value="TreeGrafter"/>
</dbReference>
<dbReference type="eggNOG" id="ENOG502S7X4">
    <property type="taxonomic scope" value="Eukaryota"/>
</dbReference>
<dbReference type="PANTHER" id="PTHR28064">
    <property type="entry name" value="INNER KINETOCHORE SUBUNIT NKP2"/>
    <property type="match status" value="1"/>
</dbReference>
<protein>
    <recommendedName>
        <fullName evidence="4">Cnl2 nkp2 family protein</fullName>
    </recommendedName>
</protein>